<organism evidence="1">
    <name type="scientific">marine metagenome</name>
    <dbReference type="NCBI Taxonomy" id="408172"/>
    <lineage>
        <taxon>unclassified sequences</taxon>
        <taxon>metagenomes</taxon>
        <taxon>ecological metagenomes</taxon>
    </lineage>
</organism>
<dbReference type="EMBL" id="UINC01100663">
    <property type="protein sequence ID" value="SVC60885.1"/>
    <property type="molecule type" value="Genomic_DNA"/>
</dbReference>
<reference evidence="1" key="1">
    <citation type="submission" date="2018-05" db="EMBL/GenBank/DDBJ databases">
        <authorList>
            <person name="Lanie J.A."/>
            <person name="Ng W.-L."/>
            <person name="Kazmierczak K.M."/>
            <person name="Andrzejewski T.M."/>
            <person name="Davidsen T.M."/>
            <person name="Wayne K.J."/>
            <person name="Tettelin H."/>
            <person name="Glass J.I."/>
            <person name="Rusch D."/>
            <person name="Podicherti R."/>
            <person name="Tsui H.-C.T."/>
            <person name="Winkler M.E."/>
        </authorList>
    </citation>
    <scope>NUCLEOTIDE SEQUENCE</scope>
</reference>
<evidence type="ECO:0000313" key="1">
    <source>
        <dbReference type="EMBL" id="SVC60885.1"/>
    </source>
</evidence>
<feature type="non-terminal residue" evidence="1">
    <location>
        <position position="95"/>
    </location>
</feature>
<protein>
    <recommendedName>
        <fullName evidence="2">Haem-binding domain-containing protein</fullName>
    </recommendedName>
</protein>
<dbReference type="AlphaFoldDB" id="A0A382NKQ0"/>
<gene>
    <name evidence="1" type="ORF">METZ01_LOCUS313739</name>
</gene>
<proteinExistence type="predicted"/>
<name>A0A382NKQ0_9ZZZZ</name>
<sequence>MKRIRIFNENAVLQRLFFATAAVVVVAFPSSAVGQTSSDAHTVTFTKDVAPILQRSCQRCHRPESVAPMSLLTYEDARPWARAMKHRTGLRNKPE</sequence>
<evidence type="ECO:0008006" key="2">
    <source>
        <dbReference type="Google" id="ProtNLM"/>
    </source>
</evidence>
<accession>A0A382NKQ0</accession>